<dbReference type="AlphaFoldDB" id="A0AAW2ECG5"/>
<evidence type="ECO:0000313" key="2">
    <source>
        <dbReference type="Proteomes" id="UP001430953"/>
    </source>
</evidence>
<reference evidence="1 2" key="1">
    <citation type="submission" date="2023-03" db="EMBL/GenBank/DDBJ databases">
        <title>High recombination rates correlate with genetic variation in Cardiocondyla obscurior ants.</title>
        <authorList>
            <person name="Errbii M."/>
        </authorList>
    </citation>
    <scope>NUCLEOTIDE SEQUENCE [LARGE SCALE GENOMIC DNA]</scope>
    <source>
        <strain evidence="1">Alpha-2009</strain>
        <tissue evidence="1">Whole body</tissue>
    </source>
</reference>
<sequence>MHTKRAYTAYLRDTISRQERNPGSGPTWPSIYVISNFTFYLCKTPGLYVIHHDARASPYPAGHSLPAIVIEKNVCTRKKKRKKERKK</sequence>
<proteinExistence type="predicted"/>
<gene>
    <name evidence="1" type="ORF">PUN28_018882</name>
</gene>
<dbReference type="Proteomes" id="UP001430953">
    <property type="component" value="Unassembled WGS sequence"/>
</dbReference>
<protein>
    <submittedName>
        <fullName evidence="1">Uncharacterized protein</fullName>
    </submittedName>
</protein>
<comment type="caution">
    <text evidence="1">The sequence shown here is derived from an EMBL/GenBank/DDBJ whole genome shotgun (WGS) entry which is preliminary data.</text>
</comment>
<organism evidence="1 2">
    <name type="scientific">Cardiocondyla obscurior</name>
    <dbReference type="NCBI Taxonomy" id="286306"/>
    <lineage>
        <taxon>Eukaryota</taxon>
        <taxon>Metazoa</taxon>
        <taxon>Ecdysozoa</taxon>
        <taxon>Arthropoda</taxon>
        <taxon>Hexapoda</taxon>
        <taxon>Insecta</taxon>
        <taxon>Pterygota</taxon>
        <taxon>Neoptera</taxon>
        <taxon>Endopterygota</taxon>
        <taxon>Hymenoptera</taxon>
        <taxon>Apocrita</taxon>
        <taxon>Aculeata</taxon>
        <taxon>Formicoidea</taxon>
        <taxon>Formicidae</taxon>
        <taxon>Myrmicinae</taxon>
        <taxon>Cardiocondyla</taxon>
    </lineage>
</organism>
<keyword evidence="2" id="KW-1185">Reference proteome</keyword>
<name>A0AAW2ECG5_9HYME</name>
<evidence type="ECO:0000313" key="1">
    <source>
        <dbReference type="EMBL" id="KAL0101361.1"/>
    </source>
</evidence>
<dbReference type="EMBL" id="JADYXP020000024">
    <property type="protein sequence ID" value="KAL0101361.1"/>
    <property type="molecule type" value="Genomic_DNA"/>
</dbReference>
<accession>A0AAW2ECG5</accession>